<evidence type="ECO:0000313" key="3">
    <source>
        <dbReference type="Proteomes" id="UP000216446"/>
    </source>
</evidence>
<name>A0A259U255_9BACT</name>
<evidence type="ECO:0000256" key="1">
    <source>
        <dbReference type="SAM" id="MobiDB-lite"/>
    </source>
</evidence>
<protein>
    <submittedName>
        <fullName evidence="2">Uncharacterized protein</fullName>
    </submittedName>
</protein>
<evidence type="ECO:0000313" key="2">
    <source>
        <dbReference type="EMBL" id="OZC04026.1"/>
    </source>
</evidence>
<gene>
    <name evidence="2" type="ORF">BSZ36_14160</name>
</gene>
<accession>A0A259U255</accession>
<proteinExistence type="predicted"/>
<comment type="caution">
    <text evidence="2">The sequence shown here is derived from an EMBL/GenBank/DDBJ whole genome shotgun (WGS) entry which is preliminary data.</text>
</comment>
<keyword evidence="3" id="KW-1185">Reference proteome</keyword>
<dbReference type="EMBL" id="MQWB01000001">
    <property type="protein sequence ID" value="OZC04026.1"/>
    <property type="molecule type" value="Genomic_DNA"/>
</dbReference>
<sequence>MAADSPHDETRAATAPEAAKRPGFRERRRLRKWARRLADPSGPFALAPEAPSLGRIRRLAHALGSYGYAEGTVRWHPFATDPLAMARPESGPSGDSPSVLDCATRDELARALPVCYAGADGVLSALAECPAETARAWASGAVEAWLALAAADAQAASGEAGDLMYRTLTPASTGSAPGLDLALGGLDAPAYLDLMRAPLIDALAWLYTGGVAASVRERRTAKPSTPYP</sequence>
<feature type="region of interest" description="Disordered" evidence="1">
    <location>
        <begin position="1"/>
        <end position="25"/>
    </location>
</feature>
<reference evidence="2 3" key="1">
    <citation type="submission" date="2016-11" db="EMBL/GenBank/DDBJ databases">
        <title>Study of marine rhodopsin-containing bacteria.</title>
        <authorList>
            <person name="Yoshizawa S."/>
            <person name="Kumagai Y."/>
            <person name="Kogure K."/>
        </authorList>
    </citation>
    <scope>NUCLEOTIDE SEQUENCE [LARGE SCALE GENOMIC DNA]</scope>
    <source>
        <strain evidence="2 3">SG-29</strain>
    </source>
</reference>
<dbReference type="AlphaFoldDB" id="A0A259U255"/>
<organism evidence="2 3">
    <name type="scientific">Rubricoccus marinus</name>
    <dbReference type="NCBI Taxonomy" id="716817"/>
    <lineage>
        <taxon>Bacteria</taxon>
        <taxon>Pseudomonadati</taxon>
        <taxon>Rhodothermota</taxon>
        <taxon>Rhodothermia</taxon>
        <taxon>Rhodothermales</taxon>
        <taxon>Rubricoccaceae</taxon>
        <taxon>Rubricoccus</taxon>
    </lineage>
</organism>
<dbReference type="InParanoid" id="A0A259U255"/>
<feature type="compositionally biased region" description="Basic and acidic residues" evidence="1">
    <location>
        <begin position="1"/>
        <end position="11"/>
    </location>
</feature>
<dbReference type="Proteomes" id="UP000216446">
    <property type="component" value="Unassembled WGS sequence"/>
</dbReference>